<gene>
    <name evidence="2" type="ORF">DL546_005545</name>
</gene>
<reference evidence="2 3" key="1">
    <citation type="submission" date="2018-08" db="EMBL/GenBank/DDBJ databases">
        <title>Draft genome of the lignicolous fungus Coniochaeta pulveracea.</title>
        <authorList>
            <person name="Borstlap C.J."/>
            <person name="De Witt R.N."/>
            <person name="Botha A."/>
            <person name="Volschenk H."/>
        </authorList>
    </citation>
    <scope>NUCLEOTIDE SEQUENCE [LARGE SCALE GENOMIC DNA]</scope>
    <source>
        <strain evidence="2 3">CAB683</strain>
    </source>
</reference>
<proteinExistence type="predicted"/>
<feature type="chain" id="PRO_5019235658" evidence="1">
    <location>
        <begin position="17"/>
        <end position="218"/>
    </location>
</feature>
<sequence>MKSLTLALTLTGLASAVQRWEIVPLTDEAYQSFDPQTFDIHNCSRALYNVTLLPDIANLVVTSSSSSDYNTNLDVTQDDHDEECKRIGEPGLQRDWCLPTHDESKCNVAYYVPKTPVENGPPNAKTSIDTFIYDNKCQRLRGCGLNHSKENKWWSTYSDLRWTLESLDRINYPPQFKYVEVNCRWPLCKGWSYLYWNEGGEEGYGTYVYRHSFRCNQP</sequence>
<dbReference type="AlphaFoldDB" id="A0A420YF64"/>
<comment type="caution">
    <text evidence="2">The sequence shown here is derived from an EMBL/GenBank/DDBJ whole genome shotgun (WGS) entry which is preliminary data.</text>
</comment>
<protein>
    <submittedName>
        <fullName evidence="2">Uncharacterized protein</fullName>
    </submittedName>
</protein>
<dbReference type="EMBL" id="QVQW01000014">
    <property type="protein sequence ID" value="RKU46407.1"/>
    <property type="molecule type" value="Genomic_DNA"/>
</dbReference>
<dbReference type="Proteomes" id="UP000275385">
    <property type="component" value="Unassembled WGS sequence"/>
</dbReference>
<name>A0A420YF64_9PEZI</name>
<keyword evidence="1" id="KW-0732">Signal</keyword>
<evidence type="ECO:0000313" key="2">
    <source>
        <dbReference type="EMBL" id="RKU46407.1"/>
    </source>
</evidence>
<accession>A0A420YF64</accession>
<evidence type="ECO:0000313" key="3">
    <source>
        <dbReference type="Proteomes" id="UP000275385"/>
    </source>
</evidence>
<feature type="signal peptide" evidence="1">
    <location>
        <begin position="1"/>
        <end position="16"/>
    </location>
</feature>
<keyword evidence="3" id="KW-1185">Reference proteome</keyword>
<evidence type="ECO:0000256" key="1">
    <source>
        <dbReference type="SAM" id="SignalP"/>
    </source>
</evidence>
<organism evidence="2 3">
    <name type="scientific">Coniochaeta pulveracea</name>
    <dbReference type="NCBI Taxonomy" id="177199"/>
    <lineage>
        <taxon>Eukaryota</taxon>
        <taxon>Fungi</taxon>
        <taxon>Dikarya</taxon>
        <taxon>Ascomycota</taxon>
        <taxon>Pezizomycotina</taxon>
        <taxon>Sordariomycetes</taxon>
        <taxon>Sordariomycetidae</taxon>
        <taxon>Coniochaetales</taxon>
        <taxon>Coniochaetaceae</taxon>
        <taxon>Coniochaeta</taxon>
    </lineage>
</organism>